<evidence type="ECO:0000256" key="4">
    <source>
        <dbReference type="PROSITE-ProRule" id="PRU00335"/>
    </source>
</evidence>
<dbReference type="Pfam" id="PF00440">
    <property type="entry name" value="TetR_N"/>
    <property type="match status" value="1"/>
</dbReference>
<evidence type="ECO:0000313" key="7">
    <source>
        <dbReference type="EMBL" id="MFA1553045.1"/>
    </source>
</evidence>
<feature type="region of interest" description="Disordered" evidence="5">
    <location>
        <begin position="1"/>
        <end position="37"/>
    </location>
</feature>
<dbReference type="PANTHER" id="PTHR30055:SF151">
    <property type="entry name" value="TRANSCRIPTIONAL REGULATORY PROTEIN"/>
    <property type="match status" value="1"/>
</dbReference>
<evidence type="ECO:0000256" key="1">
    <source>
        <dbReference type="ARBA" id="ARBA00023015"/>
    </source>
</evidence>
<feature type="domain" description="HTH tetR-type" evidence="6">
    <location>
        <begin position="35"/>
        <end position="95"/>
    </location>
</feature>
<feature type="compositionally biased region" description="Pro residues" evidence="5">
    <location>
        <begin position="7"/>
        <end position="23"/>
    </location>
</feature>
<dbReference type="InterPro" id="IPR036271">
    <property type="entry name" value="Tet_transcr_reg_TetR-rel_C_sf"/>
</dbReference>
<dbReference type="RefSeq" id="WP_371939369.1">
    <property type="nucleotide sequence ID" value="NZ_JAXCEH010000002.1"/>
</dbReference>
<comment type="caution">
    <text evidence="7">The sequence shown here is derived from an EMBL/GenBank/DDBJ whole genome shotgun (WGS) entry which is preliminary data.</text>
</comment>
<keyword evidence="8" id="KW-1185">Reference proteome</keyword>
<feature type="DNA-binding region" description="H-T-H motif" evidence="4">
    <location>
        <begin position="58"/>
        <end position="77"/>
    </location>
</feature>
<evidence type="ECO:0000313" key="8">
    <source>
        <dbReference type="Proteomes" id="UP001569904"/>
    </source>
</evidence>
<organism evidence="7 8">
    <name type="scientific">Actinomadura chokoriensis</name>
    <dbReference type="NCBI Taxonomy" id="454156"/>
    <lineage>
        <taxon>Bacteria</taxon>
        <taxon>Bacillati</taxon>
        <taxon>Actinomycetota</taxon>
        <taxon>Actinomycetes</taxon>
        <taxon>Streptosporangiales</taxon>
        <taxon>Thermomonosporaceae</taxon>
        <taxon>Actinomadura</taxon>
    </lineage>
</organism>
<protein>
    <submittedName>
        <fullName evidence="7">TetR/AcrR family transcriptional regulator</fullName>
    </submittedName>
</protein>
<dbReference type="Gene3D" id="1.10.357.10">
    <property type="entry name" value="Tetracycline Repressor, domain 2"/>
    <property type="match status" value="1"/>
</dbReference>
<evidence type="ECO:0000256" key="3">
    <source>
        <dbReference type="ARBA" id="ARBA00023163"/>
    </source>
</evidence>
<keyword evidence="2 4" id="KW-0238">DNA-binding</keyword>
<dbReference type="SUPFAM" id="SSF46689">
    <property type="entry name" value="Homeodomain-like"/>
    <property type="match status" value="1"/>
</dbReference>
<proteinExistence type="predicted"/>
<dbReference type="PROSITE" id="PS50977">
    <property type="entry name" value="HTH_TETR_2"/>
    <property type="match status" value="1"/>
</dbReference>
<name>A0ABV4QR18_9ACTN</name>
<accession>A0ABV4QR18</accession>
<dbReference type="InterPro" id="IPR009057">
    <property type="entry name" value="Homeodomain-like_sf"/>
</dbReference>
<gene>
    <name evidence="7" type="ORF">SM436_05010</name>
</gene>
<dbReference type="EMBL" id="JAXCEH010000002">
    <property type="protein sequence ID" value="MFA1553045.1"/>
    <property type="molecule type" value="Genomic_DNA"/>
</dbReference>
<dbReference type="PANTHER" id="PTHR30055">
    <property type="entry name" value="HTH-TYPE TRANSCRIPTIONAL REGULATOR RUTR"/>
    <property type="match status" value="1"/>
</dbReference>
<dbReference type="InterPro" id="IPR050109">
    <property type="entry name" value="HTH-type_TetR-like_transc_reg"/>
</dbReference>
<dbReference type="Proteomes" id="UP001569904">
    <property type="component" value="Unassembled WGS sequence"/>
</dbReference>
<keyword evidence="1" id="KW-0805">Transcription regulation</keyword>
<evidence type="ECO:0000256" key="2">
    <source>
        <dbReference type="ARBA" id="ARBA00023125"/>
    </source>
</evidence>
<sequence length="256" mass="27962">MATARPDGPPSGPPAPELPTPPGRRPRKAAPPRQPLTQDAVIETALRVLDAEGLEAVTMRRVAQELGTGPASLYAHVSGKDELRELMLDRVAAEIRLPFPDPARWQEQLKGLAREIRRVYTSHRDIAMVSMGLVPTGPHLLDVAEAQLALMRAGGVPKKIAGMAVDTLGMFLDADAIEGTVYYAKAPAGEDPHAFFEEYFGQFKEYFSALPADRYPVLTGMVEELTDPDDDGRFEFGLDLLVRGIASYVEDEERPG</sequence>
<reference evidence="7 8" key="1">
    <citation type="submission" date="2023-11" db="EMBL/GenBank/DDBJ databases">
        <title>Actinomadura monticuli sp. nov., isolated from volcanic ash.</title>
        <authorList>
            <person name="Lee S.D."/>
            <person name="Yang H."/>
            <person name="Kim I.S."/>
        </authorList>
    </citation>
    <scope>NUCLEOTIDE SEQUENCE [LARGE SCALE GENOMIC DNA]</scope>
    <source>
        <strain evidence="7 8">DSM 45346</strain>
    </source>
</reference>
<dbReference type="InterPro" id="IPR001647">
    <property type="entry name" value="HTH_TetR"/>
</dbReference>
<keyword evidence="3" id="KW-0804">Transcription</keyword>
<evidence type="ECO:0000259" key="6">
    <source>
        <dbReference type="PROSITE" id="PS50977"/>
    </source>
</evidence>
<dbReference type="Pfam" id="PF02909">
    <property type="entry name" value="TetR_C_1"/>
    <property type="match status" value="1"/>
</dbReference>
<dbReference type="InterPro" id="IPR004111">
    <property type="entry name" value="Repressor_TetR_C"/>
</dbReference>
<dbReference type="SUPFAM" id="SSF48498">
    <property type="entry name" value="Tetracyclin repressor-like, C-terminal domain"/>
    <property type="match status" value="1"/>
</dbReference>
<evidence type="ECO:0000256" key="5">
    <source>
        <dbReference type="SAM" id="MobiDB-lite"/>
    </source>
</evidence>